<reference evidence="2 3" key="1">
    <citation type="submission" date="2018-03" db="EMBL/GenBank/DDBJ databases">
        <title>Genomic Encyclopedia of Type Strains, Phase III (KMG-III): the genomes of soil and plant-associated and newly described type strains.</title>
        <authorList>
            <person name="Whitman W."/>
        </authorList>
    </citation>
    <scope>NUCLEOTIDE SEQUENCE [LARGE SCALE GENOMIC DNA]</scope>
    <source>
        <strain evidence="2 3">CGMCC 4.7097</strain>
    </source>
</reference>
<dbReference type="SUPFAM" id="SSF47413">
    <property type="entry name" value="lambda repressor-like DNA-binding domains"/>
    <property type="match status" value="1"/>
</dbReference>
<dbReference type="Proteomes" id="UP000241118">
    <property type="component" value="Unassembled WGS sequence"/>
</dbReference>
<dbReference type="InterPro" id="IPR010982">
    <property type="entry name" value="Lambda_DNA-bd_dom_sf"/>
</dbReference>
<sequence length="112" mass="12515">MERTAGWVARVPDSLWSRREVVAALRARDIASLLVLLRRYAGYSQNDLAGVTGIAQGRISEYMRRRRLPTLDTIERIADGVDMPPECRGLLGLAPERRCRGTCQDRVAAAHP</sequence>
<proteinExistence type="predicted"/>
<dbReference type="Pfam" id="PF13560">
    <property type="entry name" value="HTH_31"/>
    <property type="match status" value="1"/>
</dbReference>
<dbReference type="GO" id="GO:0003677">
    <property type="term" value="F:DNA binding"/>
    <property type="evidence" value="ECO:0007669"/>
    <property type="project" value="InterPro"/>
</dbReference>
<feature type="domain" description="HTH cro/C1-type" evidence="1">
    <location>
        <begin position="34"/>
        <end position="79"/>
    </location>
</feature>
<comment type="caution">
    <text evidence="2">The sequence shown here is derived from an EMBL/GenBank/DDBJ whole genome shotgun (WGS) entry which is preliminary data.</text>
</comment>
<keyword evidence="3" id="KW-1185">Reference proteome</keyword>
<protein>
    <submittedName>
        <fullName evidence="2">Helix-turn-helix protein</fullName>
    </submittedName>
</protein>
<dbReference type="PROSITE" id="PS50943">
    <property type="entry name" value="HTH_CROC1"/>
    <property type="match status" value="1"/>
</dbReference>
<evidence type="ECO:0000313" key="2">
    <source>
        <dbReference type="EMBL" id="PSL52602.1"/>
    </source>
</evidence>
<evidence type="ECO:0000259" key="1">
    <source>
        <dbReference type="PROSITE" id="PS50943"/>
    </source>
</evidence>
<dbReference type="OrthoDB" id="4522476at2"/>
<accession>A0A2P8I2B4</accession>
<dbReference type="Gene3D" id="1.10.260.40">
    <property type="entry name" value="lambda repressor-like DNA-binding domains"/>
    <property type="match status" value="1"/>
</dbReference>
<dbReference type="AlphaFoldDB" id="A0A2P8I2B4"/>
<dbReference type="InterPro" id="IPR001387">
    <property type="entry name" value="Cro/C1-type_HTH"/>
</dbReference>
<dbReference type="RefSeq" id="WP_106618780.1">
    <property type="nucleotide sequence ID" value="NZ_PYAX01000012.1"/>
</dbReference>
<dbReference type="EMBL" id="PYAX01000012">
    <property type="protein sequence ID" value="PSL52602.1"/>
    <property type="molecule type" value="Genomic_DNA"/>
</dbReference>
<evidence type="ECO:0000313" key="3">
    <source>
        <dbReference type="Proteomes" id="UP000241118"/>
    </source>
</evidence>
<organism evidence="2 3">
    <name type="scientific">Saccharothrix carnea</name>
    <dbReference type="NCBI Taxonomy" id="1280637"/>
    <lineage>
        <taxon>Bacteria</taxon>
        <taxon>Bacillati</taxon>
        <taxon>Actinomycetota</taxon>
        <taxon>Actinomycetes</taxon>
        <taxon>Pseudonocardiales</taxon>
        <taxon>Pseudonocardiaceae</taxon>
        <taxon>Saccharothrix</taxon>
    </lineage>
</organism>
<name>A0A2P8I2B4_SACCR</name>
<gene>
    <name evidence="2" type="ORF">B0I31_11271</name>
</gene>
<dbReference type="SMART" id="SM00530">
    <property type="entry name" value="HTH_XRE"/>
    <property type="match status" value="1"/>
</dbReference>
<dbReference type="CDD" id="cd00093">
    <property type="entry name" value="HTH_XRE"/>
    <property type="match status" value="1"/>
</dbReference>